<sequence length="145" mass="15451">MAQASGPLYDPSGPVPVSGGGRRNSGAVTGLVLFAGVMMLIDGVLGIFQGIVAIAKDDVYLTTPNYVFQFSLTTWGWIHLAMGIVLAVVGFGVLTGAAWARVIGIALVSVNLLLNFLFLPYYPLWSLIAIALNAFVIWALCTYRD</sequence>
<accession>A0A7W7SEL7</accession>
<proteinExistence type="predicted"/>
<evidence type="ECO:0000313" key="5">
    <source>
        <dbReference type="Proteomes" id="UP000573327"/>
    </source>
</evidence>
<feature type="transmembrane region" description="Helical" evidence="2">
    <location>
        <begin position="99"/>
        <end position="118"/>
    </location>
</feature>
<keyword evidence="2" id="KW-0472">Membrane</keyword>
<dbReference type="AlphaFoldDB" id="A0A7W7SEL7"/>
<gene>
    <name evidence="4" type="ORF">F4556_004157</name>
</gene>
<dbReference type="Proteomes" id="UP000573327">
    <property type="component" value="Unassembled WGS sequence"/>
</dbReference>
<evidence type="ECO:0000259" key="3">
    <source>
        <dbReference type="Pfam" id="PF23636"/>
    </source>
</evidence>
<reference evidence="4 5" key="1">
    <citation type="submission" date="2020-08" db="EMBL/GenBank/DDBJ databases">
        <title>Sequencing the genomes of 1000 actinobacteria strains.</title>
        <authorList>
            <person name="Klenk H.-P."/>
        </authorList>
    </citation>
    <scope>NUCLEOTIDE SEQUENCE [LARGE SCALE GENOMIC DNA]</scope>
    <source>
        <strain evidence="4 5">DSM 44786</strain>
    </source>
</reference>
<feature type="transmembrane region" description="Helical" evidence="2">
    <location>
        <begin position="75"/>
        <end position="94"/>
    </location>
</feature>
<evidence type="ECO:0000313" key="4">
    <source>
        <dbReference type="EMBL" id="MBB4948622.1"/>
    </source>
</evidence>
<keyword evidence="2" id="KW-0812">Transmembrane</keyword>
<dbReference type="EMBL" id="JACHJR010000001">
    <property type="protein sequence ID" value="MBB4948622.1"/>
    <property type="molecule type" value="Genomic_DNA"/>
</dbReference>
<feature type="transmembrane region" description="Helical" evidence="2">
    <location>
        <begin position="124"/>
        <end position="143"/>
    </location>
</feature>
<keyword evidence="2" id="KW-1133">Transmembrane helix</keyword>
<name>A0A7W7SEL7_9ACTN</name>
<feature type="domain" description="DUF7144" evidence="3">
    <location>
        <begin position="32"/>
        <end position="144"/>
    </location>
</feature>
<evidence type="ECO:0000256" key="1">
    <source>
        <dbReference type="SAM" id="MobiDB-lite"/>
    </source>
</evidence>
<evidence type="ECO:0000256" key="2">
    <source>
        <dbReference type="SAM" id="Phobius"/>
    </source>
</evidence>
<dbReference type="Pfam" id="PF23636">
    <property type="entry name" value="DUF7144"/>
    <property type="match status" value="1"/>
</dbReference>
<dbReference type="InterPro" id="IPR055568">
    <property type="entry name" value="DUF7144"/>
</dbReference>
<protein>
    <recommendedName>
        <fullName evidence="3">DUF7144 domain-containing protein</fullName>
    </recommendedName>
</protein>
<organism evidence="4 5">
    <name type="scientific">Kitasatospora gansuensis</name>
    <dbReference type="NCBI Taxonomy" id="258050"/>
    <lineage>
        <taxon>Bacteria</taxon>
        <taxon>Bacillati</taxon>
        <taxon>Actinomycetota</taxon>
        <taxon>Actinomycetes</taxon>
        <taxon>Kitasatosporales</taxon>
        <taxon>Streptomycetaceae</taxon>
        <taxon>Kitasatospora</taxon>
    </lineage>
</organism>
<dbReference type="RefSeq" id="WP_246511052.1">
    <property type="nucleotide sequence ID" value="NZ_JACHJR010000001.1"/>
</dbReference>
<comment type="caution">
    <text evidence="4">The sequence shown here is derived from an EMBL/GenBank/DDBJ whole genome shotgun (WGS) entry which is preliminary data.</text>
</comment>
<feature type="region of interest" description="Disordered" evidence="1">
    <location>
        <begin position="1"/>
        <end position="21"/>
    </location>
</feature>
<keyword evidence="5" id="KW-1185">Reference proteome</keyword>
<feature type="transmembrane region" description="Helical" evidence="2">
    <location>
        <begin position="31"/>
        <end position="55"/>
    </location>
</feature>